<evidence type="ECO:0000256" key="1">
    <source>
        <dbReference type="ARBA" id="ARBA00004194"/>
    </source>
</evidence>
<evidence type="ECO:0000313" key="9">
    <source>
        <dbReference type="EMBL" id="KMQ89964.1"/>
    </source>
</evidence>
<dbReference type="InterPro" id="IPR019352">
    <property type="entry name" value="SPRING1"/>
</dbReference>
<keyword evidence="3" id="KW-1133">Transmembrane helix</keyword>
<comment type="subcellular location">
    <subcellularLocation>
        <location evidence="1">Golgi apparatus membrane</location>
        <topology evidence="1">Single-pass membrane protein</topology>
    </subcellularLocation>
</comment>
<sequence length="208" mass="23629">MPGSCASLIRLIRRRVVLLLILILSLTYCAFSLLRSERKDSLSLNSNVDNMDQPMMLNNEDPMPDDNMLPEEQRVSSEPLLWQVEIADRADNTGNMDIVNLNENNASTQPCRNSVQGKGLIVDERGIVCSRHEVLSNGCCTTEQKQASKNEETLSMTKKERYSCKMCNSRGCCTIYEYCVSCCLHPDKVDTYRFYKFVFLTCSLQLSI</sequence>
<evidence type="ECO:0000256" key="7">
    <source>
        <dbReference type="ARBA" id="ARBA00023461"/>
    </source>
</evidence>
<evidence type="ECO:0000256" key="4">
    <source>
        <dbReference type="ARBA" id="ARBA00023034"/>
    </source>
</evidence>
<evidence type="ECO:0000256" key="8">
    <source>
        <dbReference type="ARBA" id="ARBA00023485"/>
    </source>
</evidence>
<dbReference type="EMBL" id="LBMM01007177">
    <property type="protein sequence ID" value="KMQ89964.1"/>
    <property type="molecule type" value="Genomic_DNA"/>
</dbReference>
<organism evidence="9 10">
    <name type="scientific">Lasius niger</name>
    <name type="common">Black garden ant</name>
    <dbReference type="NCBI Taxonomy" id="67767"/>
    <lineage>
        <taxon>Eukaryota</taxon>
        <taxon>Metazoa</taxon>
        <taxon>Ecdysozoa</taxon>
        <taxon>Arthropoda</taxon>
        <taxon>Hexapoda</taxon>
        <taxon>Insecta</taxon>
        <taxon>Pterygota</taxon>
        <taxon>Neoptera</taxon>
        <taxon>Endopterygota</taxon>
        <taxon>Hymenoptera</taxon>
        <taxon>Apocrita</taxon>
        <taxon>Aculeata</taxon>
        <taxon>Formicoidea</taxon>
        <taxon>Formicidae</taxon>
        <taxon>Formicinae</taxon>
        <taxon>Lasius</taxon>
        <taxon>Lasius</taxon>
    </lineage>
</organism>
<dbReference type="GO" id="GO:2000640">
    <property type="term" value="P:positive regulation of SREBP signaling pathway"/>
    <property type="evidence" value="ECO:0007669"/>
    <property type="project" value="InterPro"/>
</dbReference>
<dbReference type="Proteomes" id="UP000036403">
    <property type="component" value="Unassembled WGS sequence"/>
</dbReference>
<keyword evidence="4" id="KW-0333">Golgi apparatus</keyword>
<evidence type="ECO:0000256" key="3">
    <source>
        <dbReference type="ARBA" id="ARBA00022989"/>
    </source>
</evidence>
<keyword evidence="2" id="KW-0812">Transmembrane</keyword>
<dbReference type="STRING" id="67767.A0A0J7KI98"/>
<dbReference type="PANTHER" id="PTHR13481">
    <property type="entry name" value="SREBP REGULATING GENE PROTEIN"/>
    <property type="match status" value="1"/>
</dbReference>
<dbReference type="GO" id="GO:0000139">
    <property type="term" value="C:Golgi membrane"/>
    <property type="evidence" value="ECO:0007669"/>
    <property type="project" value="UniProtKB-SubCell"/>
</dbReference>
<proteinExistence type="inferred from homology"/>
<keyword evidence="5" id="KW-0472">Membrane</keyword>
<dbReference type="PANTHER" id="PTHR13481:SF0">
    <property type="entry name" value="SREBP REGULATING GENE PROTEIN"/>
    <property type="match status" value="1"/>
</dbReference>
<evidence type="ECO:0000256" key="6">
    <source>
        <dbReference type="ARBA" id="ARBA00023180"/>
    </source>
</evidence>
<evidence type="ECO:0000256" key="5">
    <source>
        <dbReference type="ARBA" id="ARBA00023136"/>
    </source>
</evidence>
<gene>
    <name evidence="9" type="ORF">RF55_10336</name>
</gene>
<dbReference type="OrthoDB" id="70142at2759"/>
<reference evidence="9 10" key="1">
    <citation type="submission" date="2015-04" db="EMBL/GenBank/DDBJ databases">
        <title>Lasius niger genome sequencing.</title>
        <authorList>
            <person name="Konorov E.A."/>
            <person name="Nikitin M.A."/>
            <person name="Kirill M.V."/>
            <person name="Chang P."/>
        </authorList>
    </citation>
    <scope>NUCLEOTIDE SEQUENCE [LARGE SCALE GENOMIC DNA]</scope>
    <source>
        <tissue evidence="9">Whole</tissue>
    </source>
</reference>
<comment type="caution">
    <text evidence="9">The sequence shown here is derived from an EMBL/GenBank/DDBJ whole genome shotgun (WGS) entry which is preliminary data.</text>
</comment>
<evidence type="ECO:0000313" key="10">
    <source>
        <dbReference type="Proteomes" id="UP000036403"/>
    </source>
</evidence>
<accession>A0A0J7KI98</accession>
<dbReference type="AlphaFoldDB" id="A0A0J7KI98"/>
<name>A0A0J7KI98_LASNI</name>
<keyword evidence="6" id="KW-0325">Glycoprotein</keyword>
<keyword evidence="10" id="KW-1185">Reference proteome</keyword>
<dbReference type="Pfam" id="PF10218">
    <property type="entry name" value="SPRING1"/>
    <property type="match status" value="1"/>
</dbReference>
<protein>
    <recommendedName>
        <fullName evidence="8">SREBP regulating gene protein</fullName>
    </recommendedName>
</protein>
<evidence type="ECO:0000256" key="2">
    <source>
        <dbReference type="ARBA" id="ARBA00022692"/>
    </source>
</evidence>
<comment type="similarity">
    <text evidence="7">Belongs to the SPRING family.</text>
</comment>
<dbReference type="PaxDb" id="67767-A0A0J7KI98"/>